<keyword evidence="8" id="KW-0539">Nucleus</keyword>
<dbReference type="GO" id="GO:0005737">
    <property type="term" value="C:cytoplasm"/>
    <property type="evidence" value="ECO:0007669"/>
    <property type="project" value="UniProtKB-SubCell"/>
</dbReference>
<feature type="compositionally biased region" description="Polar residues" evidence="9">
    <location>
        <begin position="104"/>
        <end position="114"/>
    </location>
</feature>
<reference evidence="10" key="1">
    <citation type="journal article" date="2014" name="Genome Announc.">
        <title>Genome sequence of the yeast Cyberlindnera fabianii (Hansenula fabianii).</title>
        <authorList>
            <person name="Freel K.C."/>
            <person name="Sarilar V."/>
            <person name="Neuveglise C."/>
            <person name="Devillers H."/>
            <person name="Friedrich A."/>
            <person name="Schacherer J."/>
        </authorList>
    </citation>
    <scope>NUCLEOTIDE SEQUENCE</scope>
    <source>
        <strain evidence="10">YJS4271</strain>
    </source>
</reference>
<dbReference type="PANTHER" id="PTHR28246:SF1">
    <property type="entry name" value="G1-SPECIFIC TRANSCRIPTIONAL REPRESSOR WHI5-RELATED"/>
    <property type="match status" value="1"/>
</dbReference>
<evidence type="ECO:0000256" key="4">
    <source>
        <dbReference type="ARBA" id="ARBA00022490"/>
    </source>
</evidence>
<dbReference type="GO" id="GO:0003712">
    <property type="term" value="F:transcription coregulator activity"/>
    <property type="evidence" value="ECO:0007669"/>
    <property type="project" value="TreeGrafter"/>
</dbReference>
<protein>
    <submittedName>
        <fullName evidence="10">CYFA0S01e14070g1_1</fullName>
    </submittedName>
</protein>
<dbReference type="EMBL" id="LK052886">
    <property type="protein sequence ID" value="CDR37646.1"/>
    <property type="molecule type" value="Genomic_DNA"/>
</dbReference>
<evidence type="ECO:0000256" key="2">
    <source>
        <dbReference type="ARBA" id="ARBA00004496"/>
    </source>
</evidence>
<evidence type="ECO:0000256" key="9">
    <source>
        <dbReference type="SAM" id="MobiDB-lite"/>
    </source>
</evidence>
<comment type="similarity">
    <text evidence="3">Belongs to the WHI5/NRM1 family.</text>
</comment>
<evidence type="ECO:0000256" key="8">
    <source>
        <dbReference type="ARBA" id="ARBA00023242"/>
    </source>
</evidence>
<dbReference type="GO" id="GO:0033309">
    <property type="term" value="C:SBF transcription complex"/>
    <property type="evidence" value="ECO:0007669"/>
    <property type="project" value="TreeGrafter"/>
</dbReference>
<dbReference type="AlphaFoldDB" id="A0A061AKI2"/>
<gene>
    <name evidence="10" type="ORF">CYFA0S_01e14070g</name>
</gene>
<feature type="region of interest" description="Disordered" evidence="9">
    <location>
        <begin position="1"/>
        <end position="128"/>
    </location>
</feature>
<dbReference type="PhylomeDB" id="A0A061AKI2"/>
<feature type="compositionally biased region" description="Low complexity" evidence="9">
    <location>
        <begin position="253"/>
        <end position="272"/>
    </location>
</feature>
<evidence type="ECO:0000313" key="10">
    <source>
        <dbReference type="EMBL" id="CDR37646.1"/>
    </source>
</evidence>
<name>A0A061AKI2_CYBFA</name>
<feature type="compositionally biased region" description="Polar residues" evidence="9">
    <location>
        <begin position="329"/>
        <end position="338"/>
    </location>
</feature>
<dbReference type="InterPro" id="IPR039198">
    <property type="entry name" value="Srl3/Whi5"/>
</dbReference>
<comment type="subcellular location">
    <subcellularLocation>
        <location evidence="2">Cytoplasm</location>
    </subcellularLocation>
    <subcellularLocation>
        <location evidence="1">Nucleus</location>
    </subcellularLocation>
</comment>
<feature type="compositionally biased region" description="Polar residues" evidence="9">
    <location>
        <begin position="73"/>
        <end position="84"/>
    </location>
</feature>
<dbReference type="Pfam" id="PF08528">
    <property type="entry name" value="Whi5"/>
    <property type="match status" value="1"/>
</dbReference>
<evidence type="ECO:0000256" key="5">
    <source>
        <dbReference type="ARBA" id="ARBA00022491"/>
    </source>
</evidence>
<dbReference type="PANTHER" id="PTHR28246">
    <property type="entry name" value="G1-SPECIFIC TRANSCRIPTIONAL REPRESSOR WHI5-RELATED"/>
    <property type="match status" value="1"/>
</dbReference>
<organism evidence="10">
    <name type="scientific">Cyberlindnera fabianii</name>
    <name type="common">Yeast</name>
    <name type="synonym">Hansenula fabianii</name>
    <dbReference type="NCBI Taxonomy" id="36022"/>
    <lineage>
        <taxon>Eukaryota</taxon>
        <taxon>Fungi</taxon>
        <taxon>Dikarya</taxon>
        <taxon>Ascomycota</taxon>
        <taxon>Saccharomycotina</taxon>
        <taxon>Saccharomycetes</taxon>
        <taxon>Phaffomycetales</taxon>
        <taxon>Phaffomycetaceae</taxon>
        <taxon>Cyberlindnera</taxon>
    </lineage>
</organism>
<keyword evidence="5" id="KW-0678">Repressor</keyword>
<proteinExistence type="inferred from homology"/>
<evidence type="ECO:0000256" key="7">
    <source>
        <dbReference type="ARBA" id="ARBA00023163"/>
    </source>
</evidence>
<feature type="compositionally biased region" description="Polar residues" evidence="9">
    <location>
        <begin position="172"/>
        <end position="196"/>
    </location>
</feature>
<dbReference type="VEuPathDB" id="FungiDB:BON22_0229"/>
<feature type="region of interest" description="Disordered" evidence="9">
    <location>
        <begin position="157"/>
        <end position="358"/>
    </location>
</feature>
<feature type="compositionally biased region" description="Basic and acidic residues" evidence="9">
    <location>
        <begin position="157"/>
        <end position="167"/>
    </location>
</feature>
<evidence type="ECO:0000256" key="6">
    <source>
        <dbReference type="ARBA" id="ARBA00023015"/>
    </source>
</evidence>
<feature type="compositionally biased region" description="Polar residues" evidence="9">
    <location>
        <begin position="1"/>
        <end position="24"/>
    </location>
</feature>
<dbReference type="GO" id="GO:0000082">
    <property type="term" value="P:G1/S transition of mitotic cell cycle"/>
    <property type="evidence" value="ECO:0007669"/>
    <property type="project" value="InterPro"/>
</dbReference>
<sequence length="358" mass="38559">MANTSTEPQVQSQDLSTASITPSTPDGHRRSSSNSNNPITPPHNTDAAQISHGTYRSPDAYTHTNVVLPPMTPSTHTGHQSQIKLGNVPETPLPNGALEGAGDTSPSPLKSPSQAIDDDEEKPPIRNITSKLRTRLNYAFVKYSNGWANQSLDELEKSVDNEERGAIETKFGSPSPQRAQLVSSPFNKNGSPSKVQKPSYHIKSPVRLQRRSIDPSDTSGSAHAAFRSAISKSKTLRSPGRSVKSPLRPPPLQLNTTPSSTTPSSSQSAARSPEADAIATLMSLKSPQAFRPNAELSRSNLPRQKLTFGEKGDSAIETESDTEYEGSDNESTGGSPSRQRAERMQVDDDVETASEHED</sequence>
<evidence type="ECO:0000256" key="1">
    <source>
        <dbReference type="ARBA" id="ARBA00004123"/>
    </source>
</evidence>
<keyword evidence="7" id="KW-0804">Transcription</keyword>
<feature type="compositionally biased region" description="Acidic residues" evidence="9">
    <location>
        <begin position="316"/>
        <end position="328"/>
    </location>
</feature>
<dbReference type="OrthoDB" id="2359117at2759"/>
<accession>A0A061AKI2</accession>
<feature type="compositionally biased region" description="Polar residues" evidence="9">
    <location>
        <begin position="42"/>
        <end position="54"/>
    </location>
</feature>
<keyword evidence="4" id="KW-0963">Cytoplasm</keyword>
<keyword evidence="6" id="KW-0805">Transcription regulation</keyword>
<evidence type="ECO:0000256" key="3">
    <source>
        <dbReference type="ARBA" id="ARBA00006922"/>
    </source>
</evidence>
<dbReference type="InterPro" id="IPR013734">
    <property type="entry name" value="TF_Nrm1/Whi5"/>
</dbReference>